<dbReference type="RefSeq" id="YP_009055977.1">
    <property type="nucleotide sequence ID" value="NC_024788.1"/>
</dbReference>
<name>A0A075LYV9_9CAUD</name>
<evidence type="ECO:0000313" key="1">
    <source>
        <dbReference type="EMBL" id="AIF72088.1"/>
    </source>
</evidence>
<protein>
    <submittedName>
        <fullName evidence="1">Uncharacterized protein</fullName>
    </submittedName>
</protein>
<dbReference type="Proteomes" id="UP000028561">
    <property type="component" value="Segment"/>
</dbReference>
<dbReference type="KEGG" id="vg:20283199"/>
<accession>A0A075LYV9</accession>
<reference evidence="1 2" key="2">
    <citation type="journal article" date="2016" name="Virology (Lond)">
        <title>Genomic characterization and comparison of seven Myoviridae bacteriophage infecting Bacillus thuringiensis.</title>
        <authorList>
            <person name="Sauder A.B."/>
            <person name="Quinn M.R."/>
            <person name="Brouillette A."/>
            <person name="Caruso S."/>
            <person name="Cresawn S."/>
            <person name="Erill I."/>
            <person name="Lewis L."/>
            <person name="Loesser-Casey K."/>
            <person name="Pate M."/>
            <person name="Scott C."/>
            <person name="Stockwell S."/>
            <person name="Temple L."/>
        </authorList>
    </citation>
    <scope>NUCLEOTIDE SEQUENCE [LARGE SCALE GENOMIC DNA]</scope>
</reference>
<keyword evidence="2" id="KW-1185">Reference proteome</keyword>
<sequence>MSEPTYKVKREVMNTVQIFDPILFNEGSPVIMQSYTSDWERMYWREEHGIVKKYTADSLDILVANYNGGEPEVRTVRANYIDDQFNIIPTKELLKELREELDAK</sequence>
<reference evidence="2" key="1">
    <citation type="submission" date="2014-09" db="EMBL/GenBank/DDBJ databases">
        <title>Genomic characterization and comparison of seven Myoviridae bacteriophage infecting Bacillus thuringiensis.</title>
        <authorList>
            <person name="Sauder A.B."/>
            <person name="McKenzie Q.R."/>
            <person name="Temple L.M."/>
            <person name="Alexis B.K."/>
            <person name="Al-Atrache Z."/>
            <person name="Lewis L.O."/>
            <person name="Loesser-Casey K.E."/>
            <person name="Mitchell K.J."/>
        </authorList>
    </citation>
    <scope>NUCLEOTIDE SEQUENCE [LARGE SCALE GENOMIC DNA]</scope>
</reference>
<proteinExistence type="predicted"/>
<organism evidence="1 2">
    <name type="scientific">Bacillus phage Riley</name>
    <dbReference type="NCBI Taxonomy" id="1486662"/>
    <lineage>
        <taxon>Viruses</taxon>
        <taxon>Duplodnaviria</taxon>
        <taxon>Heunggongvirae</taxon>
        <taxon>Uroviricota</taxon>
        <taxon>Caudoviricetes</taxon>
        <taxon>Herelleviridae</taxon>
        <taxon>Bastillevirinae</taxon>
        <taxon>Bequatrovirus</taxon>
        <taxon>Bequatrovirus riley</taxon>
    </lineage>
</organism>
<dbReference type="GeneID" id="20283199"/>
<dbReference type="EMBL" id="KJ489402">
    <property type="protein sequence ID" value="AIF72088.1"/>
    <property type="molecule type" value="Genomic_DNA"/>
</dbReference>
<evidence type="ECO:0000313" key="2">
    <source>
        <dbReference type="Proteomes" id="UP000028561"/>
    </source>
</evidence>